<dbReference type="PROSITE" id="PS00867">
    <property type="entry name" value="CPSASE_2"/>
    <property type="match status" value="2"/>
</dbReference>
<dbReference type="EC" id="6.3.4.16" evidence="15"/>
<dbReference type="Pfam" id="PF02786">
    <property type="entry name" value="CPSase_L_D2"/>
    <property type="match status" value="2"/>
</dbReference>
<dbReference type="Gene3D" id="3.30.470.20">
    <property type="entry name" value="ATP-grasp fold, B domain"/>
    <property type="match status" value="2"/>
</dbReference>
<dbReference type="InterPro" id="IPR036897">
    <property type="entry name" value="CarbamoylP_synth_lsu_oligo_sf"/>
</dbReference>
<dbReference type="FunFam" id="3.40.50.20:FF:000001">
    <property type="entry name" value="Carbamoyl-phosphate synthase large chain"/>
    <property type="match status" value="1"/>
</dbReference>
<keyword evidence="14" id="KW-0464">Manganese</keyword>
<comment type="cofactor">
    <cofactor evidence="1">
        <name>Mn(2+)</name>
        <dbReference type="ChEBI" id="CHEBI:29035"/>
    </cofactor>
</comment>
<dbReference type="GO" id="GO:0006526">
    <property type="term" value="P:L-arginine biosynthetic process"/>
    <property type="evidence" value="ECO:0007669"/>
    <property type="project" value="UniProtKB-KW"/>
</dbReference>
<keyword evidence="8" id="KW-0479">Metal-binding</keyword>
<dbReference type="AlphaFoldDB" id="A0A7S3VQT3"/>
<dbReference type="SUPFAM" id="SSF52440">
    <property type="entry name" value="PreATP-grasp domain"/>
    <property type="match status" value="2"/>
</dbReference>
<dbReference type="InterPro" id="IPR036914">
    <property type="entry name" value="MGS-like_dom_sf"/>
</dbReference>
<dbReference type="Gene3D" id="3.40.50.1380">
    <property type="entry name" value="Methylglyoxal synthase-like domain"/>
    <property type="match status" value="1"/>
</dbReference>
<dbReference type="Pfam" id="PF25596">
    <property type="entry name" value="CPSase_L_D1"/>
    <property type="match status" value="2"/>
</dbReference>
<evidence type="ECO:0000259" key="23">
    <source>
        <dbReference type="PROSITE" id="PS51855"/>
    </source>
</evidence>
<dbReference type="GO" id="GO:0005737">
    <property type="term" value="C:cytoplasm"/>
    <property type="evidence" value="ECO:0007669"/>
    <property type="project" value="TreeGrafter"/>
</dbReference>
<evidence type="ECO:0000256" key="6">
    <source>
        <dbReference type="ARBA" id="ARBA00022598"/>
    </source>
</evidence>
<keyword evidence="5" id="KW-0055">Arginine biosynthesis</keyword>
<evidence type="ECO:0000256" key="13">
    <source>
        <dbReference type="ARBA" id="ARBA00022975"/>
    </source>
</evidence>
<dbReference type="Pfam" id="PF02142">
    <property type="entry name" value="MGS"/>
    <property type="match status" value="1"/>
</dbReference>
<evidence type="ECO:0000256" key="5">
    <source>
        <dbReference type="ARBA" id="ARBA00022571"/>
    </source>
</evidence>
<dbReference type="FunFam" id="3.30.470.20:FF:000007">
    <property type="entry name" value="Carbamoyl-phosphate synthase large chain"/>
    <property type="match status" value="1"/>
</dbReference>
<dbReference type="FunFam" id="3.40.50.20:FF:000003">
    <property type="entry name" value="Carbamoyl-phosphate synthase large chain"/>
    <property type="match status" value="1"/>
</dbReference>
<evidence type="ECO:0000256" key="12">
    <source>
        <dbReference type="ARBA" id="ARBA00022842"/>
    </source>
</evidence>
<dbReference type="GO" id="GO:0004087">
    <property type="term" value="F:carbamoyl-phosphate synthase (ammonia) activity"/>
    <property type="evidence" value="ECO:0007669"/>
    <property type="project" value="UniProtKB-EC"/>
</dbReference>
<dbReference type="NCBIfam" id="NF009455">
    <property type="entry name" value="PRK12815.1"/>
    <property type="match status" value="1"/>
</dbReference>
<protein>
    <recommendedName>
        <fullName evidence="20">Carbamoyl phosphate synthase arginine-specific large chain, chloroplastic</fullName>
        <ecNumber evidence="15">6.3.4.16</ecNumber>
        <ecNumber evidence="4">6.3.5.5</ecNumber>
    </recommendedName>
    <alternativeName>
        <fullName evidence="17">Ammonium-dependent carbamoyl phosphate synthetase</fullName>
    </alternativeName>
    <alternativeName>
        <fullName evidence="16">Arginine-specific carbamoyl phosphate synthetase, ammonia chain</fullName>
    </alternativeName>
    <alternativeName>
        <fullName evidence="18">Glutamine-dependent carbamoyl phosphate synthetase</fullName>
    </alternativeName>
</protein>
<dbReference type="InterPro" id="IPR058047">
    <property type="entry name" value="CPSase_preATP-grasp"/>
</dbReference>
<dbReference type="PROSITE" id="PS50975">
    <property type="entry name" value="ATP_GRASP"/>
    <property type="match status" value="2"/>
</dbReference>
<dbReference type="FunFam" id="3.30.470.20:FF:000013">
    <property type="entry name" value="Carbamoyl-phosphate synthase large chain"/>
    <property type="match status" value="1"/>
</dbReference>
<evidence type="ECO:0000313" key="24">
    <source>
        <dbReference type="EMBL" id="CAE0500959.1"/>
    </source>
</evidence>
<evidence type="ECO:0000256" key="7">
    <source>
        <dbReference type="ARBA" id="ARBA00022605"/>
    </source>
</evidence>
<evidence type="ECO:0000256" key="2">
    <source>
        <dbReference type="ARBA" id="ARBA00005077"/>
    </source>
</evidence>
<dbReference type="InterPro" id="IPR033937">
    <property type="entry name" value="MGS_CPS_CarB"/>
</dbReference>
<dbReference type="InterPro" id="IPR005483">
    <property type="entry name" value="CPSase_dom"/>
</dbReference>
<dbReference type="SMART" id="SM00851">
    <property type="entry name" value="MGS"/>
    <property type="match status" value="1"/>
</dbReference>
<organism evidence="24">
    <name type="scientific">Dunaliella tertiolecta</name>
    <name type="common">Green alga</name>
    <dbReference type="NCBI Taxonomy" id="3047"/>
    <lineage>
        <taxon>Eukaryota</taxon>
        <taxon>Viridiplantae</taxon>
        <taxon>Chlorophyta</taxon>
        <taxon>core chlorophytes</taxon>
        <taxon>Chlorophyceae</taxon>
        <taxon>CS clade</taxon>
        <taxon>Chlamydomonadales</taxon>
        <taxon>Dunaliellaceae</taxon>
        <taxon>Dunaliella</taxon>
    </lineage>
</organism>
<evidence type="ECO:0000256" key="4">
    <source>
        <dbReference type="ARBA" id="ARBA00012738"/>
    </source>
</evidence>
<evidence type="ECO:0000256" key="18">
    <source>
        <dbReference type="ARBA" id="ARBA00044334"/>
    </source>
</evidence>
<dbReference type="InterPro" id="IPR016185">
    <property type="entry name" value="PreATP-grasp_dom_sf"/>
</dbReference>
<name>A0A7S3VQT3_DUNTE</name>
<dbReference type="GO" id="GO:0006541">
    <property type="term" value="P:glutamine metabolic process"/>
    <property type="evidence" value="ECO:0007669"/>
    <property type="project" value="TreeGrafter"/>
</dbReference>
<dbReference type="Pfam" id="PF02787">
    <property type="entry name" value="CPSase_L_D3"/>
    <property type="match status" value="1"/>
</dbReference>
<keyword evidence="6" id="KW-0436">Ligase</keyword>
<dbReference type="SUPFAM" id="SSF48108">
    <property type="entry name" value="Carbamoyl phosphate synthetase, large subunit connection domain"/>
    <property type="match status" value="1"/>
</dbReference>
<dbReference type="GO" id="GO:0004088">
    <property type="term" value="F:carbamoyl-phosphate synthase (glutamine-hydrolyzing) activity"/>
    <property type="evidence" value="ECO:0007669"/>
    <property type="project" value="UniProtKB-EC"/>
</dbReference>
<evidence type="ECO:0000256" key="8">
    <source>
        <dbReference type="ARBA" id="ARBA00022723"/>
    </source>
</evidence>
<dbReference type="SUPFAM" id="SSF52335">
    <property type="entry name" value="Methylglyoxal synthase-like"/>
    <property type="match status" value="1"/>
</dbReference>
<keyword evidence="12" id="KW-0460">Magnesium</keyword>
<gene>
    <name evidence="24" type="ORF">DTER00134_LOCUS16032</name>
</gene>
<evidence type="ECO:0000259" key="22">
    <source>
        <dbReference type="PROSITE" id="PS50975"/>
    </source>
</evidence>
<evidence type="ECO:0000256" key="3">
    <source>
        <dbReference type="ARBA" id="ARBA00009799"/>
    </source>
</evidence>
<dbReference type="GO" id="GO:0044205">
    <property type="term" value="P:'de novo' UMP biosynthetic process"/>
    <property type="evidence" value="ECO:0007669"/>
    <property type="project" value="UniProtKB-UniPathway"/>
</dbReference>
<keyword evidence="11 21" id="KW-0067">ATP-binding</keyword>
<dbReference type="EMBL" id="HBIP01026554">
    <property type="protein sequence ID" value="CAE0500959.1"/>
    <property type="molecule type" value="Transcribed_RNA"/>
</dbReference>
<dbReference type="FunFam" id="1.10.1030.10:FF:000002">
    <property type="entry name" value="Carbamoyl-phosphate synthase large chain"/>
    <property type="match status" value="1"/>
</dbReference>
<dbReference type="GO" id="GO:0005524">
    <property type="term" value="F:ATP binding"/>
    <property type="evidence" value="ECO:0007669"/>
    <property type="project" value="UniProtKB-UniRule"/>
</dbReference>
<accession>A0A7S3VQT3</accession>
<dbReference type="InterPro" id="IPR011761">
    <property type="entry name" value="ATP-grasp"/>
</dbReference>
<evidence type="ECO:0000256" key="10">
    <source>
        <dbReference type="ARBA" id="ARBA00022741"/>
    </source>
</evidence>
<dbReference type="SUPFAM" id="SSF56059">
    <property type="entry name" value="Glutathione synthetase ATP-binding domain-like"/>
    <property type="match status" value="2"/>
</dbReference>
<keyword evidence="13" id="KW-0665">Pyrimidine biosynthesis</keyword>
<dbReference type="PANTHER" id="PTHR11405:SF53">
    <property type="entry name" value="CARBAMOYL-PHOSPHATE SYNTHASE [AMMONIA], MITOCHONDRIAL"/>
    <property type="match status" value="1"/>
</dbReference>
<dbReference type="PROSITE" id="PS00866">
    <property type="entry name" value="CPSASE_1"/>
    <property type="match status" value="2"/>
</dbReference>
<keyword evidence="7" id="KW-0028">Amino-acid biosynthesis</keyword>
<dbReference type="Gene3D" id="1.10.1030.10">
    <property type="entry name" value="Carbamoyl-phosphate synthetase, large subunit oligomerisation domain"/>
    <property type="match status" value="1"/>
</dbReference>
<reference evidence="24" key="1">
    <citation type="submission" date="2021-01" db="EMBL/GenBank/DDBJ databases">
        <authorList>
            <person name="Corre E."/>
            <person name="Pelletier E."/>
            <person name="Niang G."/>
            <person name="Scheremetjew M."/>
            <person name="Finn R."/>
            <person name="Kale V."/>
            <person name="Holt S."/>
            <person name="Cochrane G."/>
            <person name="Meng A."/>
            <person name="Brown T."/>
            <person name="Cohen L."/>
        </authorList>
    </citation>
    <scope>NUCLEOTIDE SEQUENCE</scope>
    <source>
        <strain evidence="24">CCMP1320</strain>
    </source>
</reference>
<evidence type="ECO:0000256" key="16">
    <source>
        <dbReference type="ARBA" id="ARBA00044249"/>
    </source>
</evidence>
<dbReference type="HAMAP" id="MF_01210_B">
    <property type="entry name" value="CPSase_L_chain_B"/>
    <property type="match status" value="1"/>
</dbReference>
<dbReference type="PANTHER" id="PTHR11405">
    <property type="entry name" value="CARBAMOYLTRANSFERASE FAMILY MEMBER"/>
    <property type="match status" value="1"/>
</dbReference>
<feature type="domain" description="ATP-grasp" evidence="22">
    <location>
        <begin position="214"/>
        <end position="410"/>
    </location>
</feature>
<evidence type="ECO:0000256" key="20">
    <source>
        <dbReference type="ARBA" id="ARBA00074190"/>
    </source>
</evidence>
<dbReference type="GO" id="GO:0046872">
    <property type="term" value="F:metal ion binding"/>
    <property type="evidence" value="ECO:0007669"/>
    <property type="project" value="UniProtKB-KW"/>
</dbReference>
<dbReference type="UniPathway" id="UPA00070">
    <property type="reaction ID" value="UER00115"/>
</dbReference>
<evidence type="ECO:0000256" key="1">
    <source>
        <dbReference type="ARBA" id="ARBA00001936"/>
    </source>
</evidence>
<keyword evidence="9" id="KW-0677">Repeat</keyword>
<dbReference type="NCBIfam" id="NF003671">
    <property type="entry name" value="PRK05294.1"/>
    <property type="match status" value="1"/>
</dbReference>
<dbReference type="InterPro" id="IPR005479">
    <property type="entry name" value="CPAse_ATP-bd"/>
</dbReference>
<comment type="pathway">
    <text evidence="2">Amino-acid biosynthesis; L-arginine biosynthesis; carbamoyl phosphate from bicarbonate: step 1/1.</text>
</comment>
<dbReference type="EC" id="6.3.5.5" evidence="4"/>
<evidence type="ECO:0000256" key="21">
    <source>
        <dbReference type="PROSITE-ProRule" id="PRU00409"/>
    </source>
</evidence>
<evidence type="ECO:0000256" key="14">
    <source>
        <dbReference type="ARBA" id="ARBA00023211"/>
    </source>
</evidence>
<dbReference type="InterPro" id="IPR006275">
    <property type="entry name" value="CPSase_lsu"/>
</dbReference>
<dbReference type="InterPro" id="IPR011607">
    <property type="entry name" value="MGS-like_dom"/>
</dbReference>
<comment type="similarity">
    <text evidence="3">Belongs to the CarB family.</text>
</comment>
<dbReference type="NCBIfam" id="TIGR01369">
    <property type="entry name" value="CPSaseII_lrg"/>
    <property type="match status" value="1"/>
</dbReference>
<feature type="domain" description="ATP-grasp" evidence="22">
    <location>
        <begin position="771"/>
        <end position="963"/>
    </location>
</feature>
<evidence type="ECO:0000256" key="19">
    <source>
        <dbReference type="ARBA" id="ARBA00047359"/>
    </source>
</evidence>
<dbReference type="Gene3D" id="3.40.50.20">
    <property type="match status" value="2"/>
</dbReference>
<dbReference type="PRINTS" id="PR00098">
    <property type="entry name" value="CPSASE"/>
</dbReference>
<dbReference type="SMART" id="SM01096">
    <property type="entry name" value="CPSase_L_D3"/>
    <property type="match status" value="1"/>
</dbReference>
<dbReference type="PROSITE" id="PS51855">
    <property type="entry name" value="MGS"/>
    <property type="match status" value="1"/>
</dbReference>
<evidence type="ECO:0000256" key="17">
    <source>
        <dbReference type="ARBA" id="ARBA00044318"/>
    </source>
</evidence>
<proteinExistence type="inferred from homology"/>
<evidence type="ECO:0000256" key="11">
    <source>
        <dbReference type="ARBA" id="ARBA00022840"/>
    </source>
</evidence>
<feature type="domain" description="MGS-like" evidence="23">
    <location>
        <begin position="1030"/>
        <end position="1181"/>
    </location>
</feature>
<keyword evidence="10 21" id="KW-0547">Nucleotide-binding</keyword>
<dbReference type="FunFam" id="3.30.1490.20:FF:000001">
    <property type="entry name" value="Carbamoyl-phosphate synthase large chain"/>
    <property type="match status" value="1"/>
</dbReference>
<evidence type="ECO:0000256" key="15">
    <source>
        <dbReference type="ARBA" id="ARBA00044063"/>
    </source>
</evidence>
<evidence type="ECO:0000256" key="9">
    <source>
        <dbReference type="ARBA" id="ARBA00022737"/>
    </source>
</evidence>
<comment type="catalytic activity">
    <reaction evidence="19">
        <text>hydrogencarbonate + NH4(+) + 2 ATP = carbamoyl phosphate + 2 ADP + phosphate + 2 H(+)</text>
        <dbReference type="Rhea" id="RHEA:18029"/>
        <dbReference type="ChEBI" id="CHEBI:15378"/>
        <dbReference type="ChEBI" id="CHEBI:17544"/>
        <dbReference type="ChEBI" id="CHEBI:28938"/>
        <dbReference type="ChEBI" id="CHEBI:30616"/>
        <dbReference type="ChEBI" id="CHEBI:43474"/>
        <dbReference type="ChEBI" id="CHEBI:58228"/>
        <dbReference type="ChEBI" id="CHEBI:456216"/>
        <dbReference type="EC" id="6.3.4.16"/>
    </reaction>
</comment>
<dbReference type="CDD" id="cd01424">
    <property type="entry name" value="MGS_CPS_II"/>
    <property type="match status" value="1"/>
</dbReference>
<dbReference type="InterPro" id="IPR005480">
    <property type="entry name" value="CPSase_lsu_oligo"/>
</dbReference>
<sequence length="1181" mass="130588">MALLGGNLKHGFLLGRAQHPDAVRPAHVLHAQQQRQQHRTLLRKPLAPLAMAQPQQRIVPSASAAQEPASQLLPWQAAMSDVKKRRDLKKIMVLGAGPIIIGQACEFDYSGTQAVKALLKEGYEVVLINSNPATIMTDPGLAHRTFIGPMTVEYAEQVIAKERPDAILPTMGGQTALNLAKGLSEGGILEKYGVELIGAKLPSIDRAEDRELFKLAMGRIGLSVPKSRTAESMEEAMEAAADIGRFPLIIRPAFTCGGTGGGIAYNVDEYKQIVKEGLDASMTNQILVETSLIGWKEYELEVMRDLNDNVVIICSIENVDPMGVHTGDSITVAPSQTLTDKEYQRLRDAAIAIIREMGVECGGSNVQMSINPADGDMIIIEMNPRVSRSSALASKATGFPIAKMAAKLSVGYTLDQIANDITQMTPASFEPSIDYVVTKVPRFNFEKFAGSKPELTTMMKSVGEVMAIGRTWQESMQKALRGMETGLDGWDLPKNYKRLSHQELLYNLRVPNPERTITLKQAFEDGLTVPELFKLTNIDPWWLEQHRELHEIGVWLRTKTFADLDAQDMQQLKRRGFSDAQLARLLGTTWQDVRRFRLSQGIVPSYKRIDTCAAEFAADTPYMYSCYDGACESNPQNTRKVLILGGGPNRIGQGIEFDYCCCHASFSLRKAGFDTIMMNCNPETVSTDYDTSTRLYFEPITVEDVLNVIELERPEGIIVQFGGQTPLKIATTLETYLNENKIPTASGNGFVKVWGTQPSSIDKAEDRDLWMELLYKLDIKQPSGGSARTEEEALVQARELGYPVMIRPSFVLGGRAMEILYTDEDLNRYLKFAVEVDTDRPVLVDKYLDRAVEMDVDALCDREGNVTICALMEHIEQAGIHSGDSACVIPPQTIPKDVQDKIRTWVKAIAKELQVVGLINVQVAIQDGQPFIIEANPRASRTVPFVAKAIGHPIVKYASLLMSGKLLSEIGFTEEPTFSHVCVKEVVVPWRKFAGCDPVLGPEMRSTGEVMGIDETFSGAYAKAQIAAGQKLPMSGSIFVSMADKYKLDIVPIARELADLGYKLVATSGTAKTLSDNGVPCEVVYKIHEGRPNPTDLMRNGDIKMILMTNSNDDLDRTDGKELRRLALNLDIPTVTTINGAWCNKEALRHMRTDKLAMVAIQDYFPNYYDDSMDIILQGPQ</sequence>